<evidence type="ECO:0000313" key="6">
    <source>
        <dbReference type="Proteomes" id="UP001172082"/>
    </source>
</evidence>
<dbReference type="Pfam" id="PF24850">
    <property type="entry name" value="CC_BshC"/>
    <property type="match status" value="1"/>
</dbReference>
<dbReference type="Proteomes" id="UP001172082">
    <property type="component" value="Unassembled WGS sequence"/>
</dbReference>
<protein>
    <recommendedName>
        <fullName evidence="2">Putative cysteine ligase BshC</fullName>
        <ecNumber evidence="2">6.-.-.-</ecNumber>
    </recommendedName>
</protein>
<dbReference type="Pfam" id="PF10079">
    <property type="entry name" value="Rossmann-like_BshC"/>
    <property type="match status" value="1"/>
</dbReference>
<dbReference type="PIRSF" id="PIRSF012535">
    <property type="entry name" value="UCP012535"/>
    <property type="match status" value="1"/>
</dbReference>
<feature type="domain" description="Bacillithiol biosynthesis BshC N-terminal Rossmann-like" evidence="3">
    <location>
        <begin position="1"/>
        <end position="361"/>
    </location>
</feature>
<feature type="coiled-coil region" evidence="2">
    <location>
        <begin position="439"/>
        <end position="474"/>
    </location>
</feature>
<dbReference type="EMBL" id="JAUJEA010000001">
    <property type="protein sequence ID" value="MDN5200600.1"/>
    <property type="molecule type" value="Genomic_DNA"/>
</dbReference>
<proteinExistence type="inferred from homology"/>
<dbReference type="NCBIfam" id="TIGR03998">
    <property type="entry name" value="thiol_BshC"/>
    <property type="match status" value="1"/>
</dbReference>
<dbReference type="RefSeq" id="WP_346750622.1">
    <property type="nucleotide sequence ID" value="NZ_JAUJEA010000001.1"/>
</dbReference>
<name>A0ABT8KIQ9_9BACT</name>
<comment type="similarity">
    <text evidence="2">Belongs to the BshC family.</text>
</comment>
<dbReference type="EC" id="6.-.-.-" evidence="2"/>
<accession>A0ABT8KIQ9</accession>
<evidence type="ECO:0000259" key="4">
    <source>
        <dbReference type="Pfam" id="PF24850"/>
    </source>
</evidence>
<keyword evidence="2" id="KW-0175">Coiled coil</keyword>
<dbReference type="InterPro" id="IPR055399">
    <property type="entry name" value="CC_BshC"/>
</dbReference>
<organism evidence="5 6">
    <name type="scientific">Splendidivirga corallicola</name>
    <dbReference type="NCBI Taxonomy" id="3051826"/>
    <lineage>
        <taxon>Bacteria</taxon>
        <taxon>Pseudomonadati</taxon>
        <taxon>Bacteroidota</taxon>
        <taxon>Cytophagia</taxon>
        <taxon>Cytophagales</taxon>
        <taxon>Splendidivirgaceae</taxon>
        <taxon>Splendidivirga</taxon>
    </lineage>
</organism>
<gene>
    <name evidence="2 5" type="primary">bshC</name>
    <name evidence="5" type="ORF">QQ008_04485</name>
</gene>
<dbReference type="InterPro" id="IPR011199">
    <property type="entry name" value="Bacillithiol_biosynth_BshC"/>
</dbReference>
<sequence>MRIEKIALGETGNFSPLFLDYLEGKKQLNGYYGKAPVIENFKEQIENKSLNPESRGVLHEVLKSQYQQLETHDLLRKNIDLLKADNTYTITTGHQLNIFTGPLYFIYKIVTVINICKQLKGKYPDYNFIPVYWMATEDHDFAEINHFNLFGKKYEWETDQKGAVGRFNPASIKSILDQLPEHSELFEEAYLKHGSLADATRYYVNALFGKEGLVVIDADNAQLKGLFRNIIKDDLFNHRANDMVESASSDLAKEGYRSQVYPRSINFFYLENGSRERIIREDDSFVVRNTDLKFSKEEIEDQLEKHPDRFSPNVITRPLYQETVLPNLAYIGGPAEIAYWLQLKRIFDYYKVPFPILMPRNFALVINKANVKKIKKLGLGSCELFLDLQSLKTGFIERNSESTFSLEREREILNEVYQSVSNIAAAVDKSLEGLIGAEANKALKGIENIEKRLKKAEEKKQETALIQLQNVKEKLFPGGGLQERIDNFLNFYFNNPEFIEQLCNCLDPFDYRFNIILEDETSHTRNT</sequence>
<reference evidence="5" key="1">
    <citation type="submission" date="2023-06" db="EMBL/GenBank/DDBJ databases">
        <title>Genomic of Parafulvivirga corallium.</title>
        <authorList>
            <person name="Wang G."/>
        </authorList>
    </citation>
    <scope>NUCLEOTIDE SEQUENCE</scope>
    <source>
        <strain evidence="5">BMA10</strain>
    </source>
</reference>
<dbReference type="InterPro" id="IPR055398">
    <property type="entry name" value="Rossmann-like_BshC"/>
</dbReference>
<evidence type="ECO:0000256" key="1">
    <source>
        <dbReference type="ARBA" id="ARBA00022598"/>
    </source>
</evidence>
<keyword evidence="6" id="KW-1185">Reference proteome</keyword>
<evidence type="ECO:0000313" key="5">
    <source>
        <dbReference type="EMBL" id="MDN5200600.1"/>
    </source>
</evidence>
<dbReference type="HAMAP" id="MF_01867">
    <property type="entry name" value="BshC"/>
    <property type="match status" value="1"/>
</dbReference>
<comment type="caution">
    <text evidence="5">The sequence shown here is derived from an EMBL/GenBank/DDBJ whole genome shotgun (WGS) entry which is preliminary data.</text>
</comment>
<evidence type="ECO:0000259" key="3">
    <source>
        <dbReference type="Pfam" id="PF10079"/>
    </source>
</evidence>
<feature type="domain" description="Bacillithiol biosynthesis BshC C-terminal coiled-coil" evidence="4">
    <location>
        <begin position="363"/>
        <end position="516"/>
    </location>
</feature>
<keyword evidence="1 2" id="KW-0436">Ligase</keyword>
<evidence type="ECO:0000256" key="2">
    <source>
        <dbReference type="HAMAP-Rule" id="MF_01867"/>
    </source>
</evidence>